<dbReference type="EMBL" id="RSCE01000014">
    <property type="protein sequence ID" value="RSH77904.1"/>
    <property type="molecule type" value="Genomic_DNA"/>
</dbReference>
<accession>A0A427XGS1</accession>
<feature type="compositionally biased region" description="Low complexity" evidence="1">
    <location>
        <begin position="36"/>
        <end position="46"/>
    </location>
</feature>
<organism evidence="2 3">
    <name type="scientific">Apiotrichum porosum</name>
    <dbReference type="NCBI Taxonomy" id="105984"/>
    <lineage>
        <taxon>Eukaryota</taxon>
        <taxon>Fungi</taxon>
        <taxon>Dikarya</taxon>
        <taxon>Basidiomycota</taxon>
        <taxon>Agaricomycotina</taxon>
        <taxon>Tremellomycetes</taxon>
        <taxon>Trichosporonales</taxon>
        <taxon>Trichosporonaceae</taxon>
        <taxon>Apiotrichum</taxon>
    </lineage>
</organism>
<keyword evidence="3" id="KW-1185">Reference proteome</keyword>
<feature type="region of interest" description="Disordered" evidence="1">
    <location>
        <begin position="438"/>
        <end position="465"/>
    </location>
</feature>
<evidence type="ECO:0008006" key="4">
    <source>
        <dbReference type="Google" id="ProtNLM"/>
    </source>
</evidence>
<proteinExistence type="predicted"/>
<dbReference type="RefSeq" id="XP_028473051.1">
    <property type="nucleotide sequence ID" value="XM_028618684.1"/>
</dbReference>
<protein>
    <recommendedName>
        <fullName evidence="4">Protein kinase domain-containing protein</fullName>
    </recommendedName>
</protein>
<dbReference type="AlphaFoldDB" id="A0A427XGS1"/>
<dbReference type="OrthoDB" id="2571614at2759"/>
<feature type="compositionally biased region" description="Pro residues" evidence="1">
    <location>
        <begin position="47"/>
        <end position="58"/>
    </location>
</feature>
<feature type="compositionally biased region" description="Polar residues" evidence="1">
    <location>
        <begin position="401"/>
        <end position="415"/>
    </location>
</feature>
<evidence type="ECO:0000256" key="1">
    <source>
        <dbReference type="SAM" id="MobiDB-lite"/>
    </source>
</evidence>
<dbReference type="Proteomes" id="UP000279236">
    <property type="component" value="Unassembled WGS sequence"/>
</dbReference>
<feature type="region of interest" description="Disordered" evidence="1">
    <location>
        <begin position="383"/>
        <end position="426"/>
    </location>
</feature>
<feature type="region of interest" description="Disordered" evidence="1">
    <location>
        <begin position="29"/>
        <end position="58"/>
    </location>
</feature>
<comment type="caution">
    <text evidence="2">The sequence shown here is derived from an EMBL/GenBank/DDBJ whole genome shotgun (WGS) entry which is preliminary data.</text>
</comment>
<gene>
    <name evidence="2" type="ORF">EHS24_002975</name>
</gene>
<feature type="compositionally biased region" description="Polar residues" evidence="1">
    <location>
        <begin position="439"/>
        <end position="448"/>
    </location>
</feature>
<sequence length="713" mass="78216">MTTPLPTKHLVHLSNLLYGINPDQHRYYSLNPLGKPTSDNPQQQSQNPPPIPSAPPIPSVPLSEWTSFSDDIAFGMEAFETYLEPDQETRALLKTEVTSLRPPVIPRTTHSNGNALVLSRLLSQVLPAVNCLLEEGPTRFQHVFWCLGDQASNTAAYQLELRHSFPDSDCIDTMAVCTVVPNVAVSNLNAVMECRITKDGVVVAHEQEVPEQEDKPPLSPEETYKKSCKNRDRQQAGRITSLLQNHLSQLSGNIKYGIMTDGIMFVPSRRIGDSTATTEFQLGHEMKPAVGALLGITYLALQGADVPLYFDDALKKETVDHTSTQSTIWAALARAQNDVHVDQSDESDESDAMEGLDPQDVAVAETLEGPEIGIPNGYEVNVSPPVAIGGPSSPDPLADNQGKNELAGNQCSTAAEPQPSGESFEATPVAADKAVCKQATASGSDTTPAPSPELDHKSISSDAEDVPKDQIYTLVIEMDSPKLTDRGDHAFEHVHELKYPFIGPGDITNRHLPSPEQPLVSPPSIRLTLAEFRSQGTVWDCFTTSPHGIPGHPPLIVKLTDPRASSSSSKILPRVRNNVLGEAKLAEGALKELQGKVIPRFYGLFGSLQPTWAYAWDKNDIWASVWEDAGVEMRDEYQYNGHVKRAVLRLYNDLHAAGVVHGSVKWCHILKSGDQFRIVDLERATTRADYRQPEDFEPSCKEEINAVLRLFKC</sequence>
<dbReference type="GeneID" id="39587518"/>
<feature type="region of interest" description="Disordered" evidence="1">
    <location>
        <begin position="207"/>
        <end position="226"/>
    </location>
</feature>
<evidence type="ECO:0000313" key="2">
    <source>
        <dbReference type="EMBL" id="RSH77904.1"/>
    </source>
</evidence>
<name>A0A427XGS1_9TREE</name>
<reference evidence="2 3" key="1">
    <citation type="submission" date="2018-11" db="EMBL/GenBank/DDBJ databases">
        <title>Genome sequence of Apiotrichum porosum DSM 27194.</title>
        <authorList>
            <person name="Aliyu H."/>
            <person name="Gorte O."/>
            <person name="Ochsenreither K."/>
        </authorList>
    </citation>
    <scope>NUCLEOTIDE SEQUENCE [LARGE SCALE GENOMIC DNA]</scope>
    <source>
        <strain evidence="2 3">DSM 27194</strain>
    </source>
</reference>
<evidence type="ECO:0000313" key="3">
    <source>
        <dbReference type="Proteomes" id="UP000279236"/>
    </source>
</evidence>